<dbReference type="EMBL" id="JARKIE010000010">
    <property type="protein sequence ID" value="KAJ7704371.1"/>
    <property type="molecule type" value="Genomic_DNA"/>
</dbReference>
<dbReference type="AlphaFoldDB" id="A0AAD7GSI9"/>
<organism evidence="1 2">
    <name type="scientific">Mycena rosella</name>
    <name type="common">Pink bonnet</name>
    <name type="synonym">Agaricus rosellus</name>
    <dbReference type="NCBI Taxonomy" id="1033263"/>
    <lineage>
        <taxon>Eukaryota</taxon>
        <taxon>Fungi</taxon>
        <taxon>Dikarya</taxon>
        <taxon>Basidiomycota</taxon>
        <taxon>Agaricomycotina</taxon>
        <taxon>Agaricomycetes</taxon>
        <taxon>Agaricomycetidae</taxon>
        <taxon>Agaricales</taxon>
        <taxon>Marasmiineae</taxon>
        <taxon>Mycenaceae</taxon>
        <taxon>Mycena</taxon>
    </lineage>
</organism>
<evidence type="ECO:0000313" key="2">
    <source>
        <dbReference type="Proteomes" id="UP001221757"/>
    </source>
</evidence>
<reference evidence="1" key="1">
    <citation type="submission" date="2023-03" db="EMBL/GenBank/DDBJ databases">
        <title>Massive genome expansion in bonnet fungi (Mycena s.s.) driven by repeated elements and novel gene families across ecological guilds.</title>
        <authorList>
            <consortium name="Lawrence Berkeley National Laboratory"/>
            <person name="Harder C.B."/>
            <person name="Miyauchi S."/>
            <person name="Viragh M."/>
            <person name="Kuo A."/>
            <person name="Thoen E."/>
            <person name="Andreopoulos B."/>
            <person name="Lu D."/>
            <person name="Skrede I."/>
            <person name="Drula E."/>
            <person name="Henrissat B."/>
            <person name="Morin E."/>
            <person name="Kohler A."/>
            <person name="Barry K."/>
            <person name="LaButti K."/>
            <person name="Morin E."/>
            <person name="Salamov A."/>
            <person name="Lipzen A."/>
            <person name="Mereny Z."/>
            <person name="Hegedus B."/>
            <person name="Baldrian P."/>
            <person name="Stursova M."/>
            <person name="Weitz H."/>
            <person name="Taylor A."/>
            <person name="Grigoriev I.V."/>
            <person name="Nagy L.G."/>
            <person name="Martin F."/>
            <person name="Kauserud H."/>
        </authorList>
    </citation>
    <scope>NUCLEOTIDE SEQUENCE</scope>
    <source>
        <strain evidence="1">CBHHK067</strain>
    </source>
</reference>
<accession>A0AAD7GSI9</accession>
<keyword evidence="2" id="KW-1185">Reference proteome</keyword>
<gene>
    <name evidence="1" type="ORF">B0H17DRAFT_1039440</name>
</gene>
<proteinExistence type="predicted"/>
<sequence length="178" mass="19902">MSLLSARLVVFPRRQSPHHADKAPDAHRHLVRLPICTLRRQSTTLLHFDAPFTFLSYHCDSHPRRPRHPRSDLCSYSFLYSRGRDTPYLPNHCALPPSRRSFPAGGQLPPQTPRAPLALPAYGPTTFTDHEILTLLAIPSCPSLPCFPTSVPALVSRRQTPRPSRTGLYSLACGHPTD</sequence>
<evidence type="ECO:0000313" key="1">
    <source>
        <dbReference type="EMBL" id="KAJ7704371.1"/>
    </source>
</evidence>
<name>A0AAD7GSI9_MYCRO</name>
<comment type="caution">
    <text evidence="1">The sequence shown here is derived from an EMBL/GenBank/DDBJ whole genome shotgun (WGS) entry which is preliminary data.</text>
</comment>
<dbReference type="Proteomes" id="UP001221757">
    <property type="component" value="Unassembled WGS sequence"/>
</dbReference>
<protein>
    <submittedName>
        <fullName evidence="1">Uncharacterized protein</fullName>
    </submittedName>
</protein>